<dbReference type="GO" id="GO:0061621">
    <property type="term" value="P:canonical glycolysis"/>
    <property type="evidence" value="ECO:0007669"/>
    <property type="project" value="TreeGrafter"/>
</dbReference>
<evidence type="ECO:0000256" key="4">
    <source>
        <dbReference type="ARBA" id="ARBA00022490"/>
    </source>
</evidence>
<keyword evidence="8 10" id="KW-0460">Magnesium</keyword>
<accession>A0A178N012</accession>
<dbReference type="GO" id="GO:0048029">
    <property type="term" value="F:monosaccharide binding"/>
    <property type="evidence" value="ECO:0007669"/>
    <property type="project" value="TreeGrafter"/>
</dbReference>
<keyword evidence="7 10" id="KW-0418">Kinase</keyword>
<dbReference type="HAMAP" id="MF_01976">
    <property type="entry name" value="Phosphofructokinase_III"/>
    <property type="match status" value="1"/>
</dbReference>
<feature type="domain" description="Phosphofructokinase" evidence="11">
    <location>
        <begin position="7"/>
        <end position="312"/>
    </location>
</feature>
<feature type="binding site" evidence="10">
    <location>
        <begin position="81"/>
        <end position="82"/>
    </location>
    <ligand>
        <name>ATP</name>
        <dbReference type="ChEBI" id="CHEBI:30616"/>
    </ligand>
</feature>
<feature type="binding site" evidence="10">
    <location>
        <position position="280"/>
    </location>
    <ligand>
        <name>substrate</name>
        <note>ligand shared between dimeric partners</note>
    </ligand>
</feature>
<evidence type="ECO:0000256" key="2">
    <source>
        <dbReference type="ARBA" id="ARBA00004496"/>
    </source>
</evidence>
<feature type="binding site" evidence="10">
    <location>
        <position position="119"/>
    </location>
    <ligand>
        <name>Mg(2+)</name>
        <dbReference type="ChEBI" id="CHEBI:18420"/>
        <note>catalytic</note>
    </ligand>
</feature>
<evidence type="ECO:0000256" key="9">
    <source>
        <dbReference type="ARBA" id="ARBA00023152"/>
    </source>
</evidence>
<dbReference type="Proteomes" id="UP000078543">
    <property type="component" value="Unassembled WGS sequence"/>
</dbReference>
<feature type="binding site" evidence="10">
    <location>
        <begin position="118"/>
        <end position="121"/>
    </location>
    <ligand>
        <name>ATP</name>
        <dbReference type="ChEBI" id="CHEBI:30616"/>
    </ligand>
</feature>
<dbReference type="EC" id="2.7.1.11" evidence="10"/>
<dbReference type="InterPro" id="IPR022953">
    <property type="entry name" value="ATP_PFK"/>
</dbReference>
<feature type="binding site" description="in other chain" evidence="10">
    <location>
        <position position="239"/>
    </location>
    <ligand>
        <name>substrate</name>
        <note>ligand shared between dimeric partners</note>
    </ligand>
</feature>
<comment type="pathway">
    <text evidence="3 10">Carbohydrate degradation; glycolysis; D-glyceraldehyde 3-phosphate and glycerone phosphate from D-glucose: step 3/4.</text>
</comment>
<evidence type="ECO:0000256" key="3">
    <source>
        <dbReference type="ARBA" id="ARBA00004679"/>
    </source>
</evidence>
<dbReference type="PRINTS" id="PR00476">
    <property type="entry name" value="PHFRCTKINASE"/>
</dbReference>
<comment type="caution">
    <text evidence="10">Lacks conserved residue(s) required for the propagation of feature annotation.</text>
</comment>
<keyword evidence="10" id="KW-0067">ATP-binding</keyword>
<organism evidence="12 13">
    <name type="scientific">Magnetospirillum moscoviense</name>
    <dbReference type="NCBI Taxonomy" id="1437059"/>
    <lineage>
        <taxon>Bacteria</taxon>
        <taxon>Pseudomonadati</taxon>
        <taxon>Pseudomonadota</taxon>
        <taxon>Alphaproteobacteria</taxon>
        <taxon>Rhodospirillales</taxon>
        <taxon>Rhodospirillaceae</taxon>
        <taxon>Magnetospirillum</taxon>
    </lineage>
</organism>
<dbReference type="PROSITE" id="PS00433">
    <property type="entry name" value="PHOSPHOFRUCTOKINASE"/>
    <property type="match status" value="1"/>
</dbReference>
<evidence type="ECO:0000256" key="1">
    <source>
        <dbReference type="ARBA" id="ARBA00001946"/>
    </source>
</evidence>
<comment type="cofactor">
    <cofactor evidence="1 10">
        <name>Mg(2+)</name>
        <dbReference type="ChEBI" id="CHEBI:18420"/>
    </cofactor>
</comment>
<dbReference type="FunFam" id="3.40.50.460:FF:000002">
    <property type="entry name" value="ATP-dependent 6-phosphofructokinase"/>
    <property type="match status" value="1"/>
</dbReference>
<comment type="subcellular location">
    <subcellularLocation>
        <location evidence="2 10">Cytoplasm</location>
    </subcellularLocation>
</comment>
<feature type="binding site" description="in other chain" evidence="10">
    <location>
        <begin position="186"/>
        <end position="188"/>
    </location>
    <ligand>
        <name>substrate</name>
        <note>ligand shared between dimeric partners</note>
    </ligand>
</feature>
<keyword evidence="10" id="KW-0547">Nucleotide-binding</keyword>
<evidence type="ECO:0000313" key="13">
    <source>
        <dbReference type="Proteomes" id="UP000078543"/>
    </source>
</evidence>
<dbReference type="PANTHER" id="PTHR13697">
    <property type="entry name" value="PHOSPHOFRUCTOKINASE"/>
    <property type="match status" value="1"/>
</dbReference>
<feature type="active site" description="Proton acceptor" evidence="10">
    <location>
        <position position="144"/>
    </location>
</feature>
<sequence>MAHRQKRIGILTSGGDCAGLNAALRAVTHRAIRGYGWRVFGIRDGSLGLMNRPLDYVEFDLGIASGEMLRMGGTILGTINKGDPFAYPMPDGTTRDRSQEFVDGFRELGLDALIVIGGDGSMRILNKLCKQGGVPMVGIPKTIDNDVAHTDYAIGYVTALTVASEAMDRLAPTAASHHRVMLLEVMGRDVGHIAMAAGIAGGADVILIPEIPYSLEGVAGRLAETQAEGRNHALVVVAEGCKTETGHNVTHVQADGEARYGGIGQYLAARLAKMVQAETRVTVLGHVQRGGQPGPRDRMIASAFGVHAVDLIAQGKLDRMVAWQHGSVVDVPLNEVAGVTRGVDPYGTIAHTARGLGIYIGEMRV</sequence>
<evidence type="ECO:0000256" key="7">
    <source>
        <dbReference type="ARBA" id="ARBA00022777"/>
    </source>
</evidence>
<dbReference type="GO" id="GO:0030388">
    <property type="term" value="P:fructose 1,6-bisphosphate metabolic process"/>
    <property type="evidence" value="ECO:0007669"/>
    <property type="project" value="TreeGrafter"/>
</dbReference>
<keyword evidence="13" id="KW-1185">Reference proteome</keyword>
<comment type="function">
    <text evidence="10">Catalyzes the phosphorylation of D-fructose 6-phosphate to fructose 1,6-bisphosphate by ATP, the first committing step of glycolysis.</text>
</comment>
<comment type="caution">
    <text evidence="12">The sequence shown here is derived from an EMBL/GenBank/DDBJ whole genome shotgun (WGS) entry which is preliminary data.</text>
</comment>
<feature type="binding site" evidence="10">
    <location>
        <position position="15"/>
    </location>
    <ligand>
        <name>ATP</name>
        <dbReference type="ChEBI" id="CHEBI:30616"/>
    </ligand>
</feature>
<keyword evidence="5 10" id="KW-0808">Transferase</keyword>
<name>A0A178N012_9PROT</name>
<protein>
    <recommendedName>
        <fullName evidence="10">ATP-dependent 6-phosphofructokinase</fullName>
        <shortName evidence="10">ATP-PFK</shortName>
        <shortName evidence="10">Phosphofructokinase</shortName>
        <ecNumber evidence="10">2.7.1.11</ecNumber>
    </recommendedName>
    <alternativeName>
        <fullName evidence="10">Phosphohexokinase</fullName>
    </alternativeName>
</protein>
<keyword evidence="9 10" id="KW-0324">Glycolysis</keyword>
<keyword evidence="6 10" id="KW-0479">Metal-binding</keyword>
<dbReference type="PIRSF" id="PIRSF000532">
    <property type="entry name" value="ATP_PFK_prok"/>
    <property type="match status" value="1"/>
</dbReference>
<dbReference type="NCBIfam" id="NF010674">
    <property type="entry name" value="PRK14071.1"/>
    <property type="match status" value="1"/>
</dbReference>
<dbReference type="GO" id="GO:0006002">
    <property type="term" value="P:fructose 6-phosphate metabolic process"/>
    <property type="evidence" value="ECO:0007669"/>
    <property type="project" value="InterPro"/>
</dbReference>
<evidence type="ECO:0000256" key="10">
    <source>
        <dbReference type="HAMAP-Rule" id="MF_01976"/>
    </source>
</evidence>
<dbReference type="GO" id="GO:0042802">
    <property type="term" value="F:identical protein binding"/>
    <property type="evidence" value="ECO:0007669"/>
    <property type="project" value="TreeGrafter"/>
</dbReference>
<dbReference type="Pfam" id="PF00365">
    <property type="entry name" value="PFK"/>
    <property type="match status" value="1"/>
</dbReference>
<evidence type="ECO:0000256" key="5">
    <source>
        <dbReference type="ARBA" id="ARBA00022679"/>
    </source>
</evidence>
<dbReference type="InterPro" id="IPR012829">
    <property type="entry name" value="Phosphofructokinase_III"/>
</dbReference>
<proteinExistence type="inferred from homology"/>
<keyword evidence="4 10" id="KW-0963">Cytoplasm</keyword>
<feature type="binding site" evidence="10">
    <location>
        <position position="179"/>
    </location>
    <ligand>
        <name>substrate</name>
        <note>ligand shared between dimeric partners</note>
    </ligand>
</feature>
<dbReference type="EMBL" id="LWQU01000002">
    <property type="protein sequence ID" value="OAN68014.1"/>
    <property type="molecule type" value="Genomic_DNA"/>
</dbReference>
<dbReference type="Gene3D" id="3.40.50.450">
    <property type="match status" value="1"/>
</dbReference>
<dbReference type="InterPro" id="IPR035966">
    <property type="entry name" value="PKF_sf"/>
</dbReference>
<dbReference type="UniPathway" id="UPA00109">
    <property type="reaction ID" value="UER00182"/>
</dbReference>
<evidence type="ECO:0000256" key="8">
    <source>
        <dbReference type="ARBA" id="ARBA00022842"/>
    </source>
</evidence>
<dbReference type="AlphaFoldDB" id="A0A178N012"/>
<dbReference type="SUPFAM" id="SSF53784">
    <property type="entry name" value="Phosphofructokinase"/>
    <property type="match status" value="1"/>
</dbReference>
<dbReference type="OrthoDB" id="9802503at2"/>
<evidence type="ECO:0000256" key="6">
    <source>
        <dbReference type="ARBA" id="ARBA00022723"/>
    </source>
</evidence>
<dbReference type="InterPro" id="IPR015912">
    <property type="entry name" value="Phosphofructokinase_CS"/>
</dbReference>
<feature type="binding site" description="in other chain" evidence="10">
    <location>
        <begin position="286"/>
        <end position="289"/>
    </location>
    <ligand>
        <name>substrate</name>
        <note>ligand shared between dimeric partners</note>
    </ligand>
</feature>
<comment type="subunit">
    <text evidence="10">Homodimer or homotetramer.</text>
</comment>
<dbReference type="InterPro" id="IPR012003">
    <property type="entry name" value="ATP_PFK_prok-type"/>
</dbReference>
<dbReference type="GO" id="GO:0046872">
    <property type="term" value="F:metal ion binding"/>
    <property type="evidence" value="ECO:0007669"/>
    <property type="project" value="UniProtKB-KW"/>
</dbReference>
<dbReference type="GO" id="GO:0016208">
    <property type="term" value="F:AMP binding"/>
    <property type="evidence" value="ECO:0007669"/>
    <property type="project" value="TreeGrafter"/>
</dbReference>
<dbReference type="RefSeq" id="WP_068496244.1">
    <property type="nucleotide sequence ID" value="NZ_LWQU01000002.1"/>
</dbReference>
<evidence type="ECO:0000313" key="12">
    <source>
        <dbReference type="EMBL" id="OAN68014.1"/>
    </source>
</evidence>
<gene>
    <name evidence="10" type="primary">pfkA</name>
    <name evidence="12" type="ORF">A6A05_18055</name>
</gene>
<feature type="site" description="Important for substrate specificity; cannot use PPi as phosphoryl donor" evidence="10">
    <location>
        <position position="120"/>
    </location>
</feature>
<comment type="catalytic activity">
    <reaction evidence="10">
        <text>beta-D-fructose 6-phosphate + ATP = beta-D-fructose 1,6-bisphosphate + ADP + H(+)</text>
        <dbReference type="Rhea" id="RHEA:16109"/>
        <dbReference type="ChEBI" id="CHEBI:15378"/>
        <dbReference type="ChEBI" id="CHEBI:30616"/>
        <dbReference type="ChEBI" id="CHEBI:32966"/>
        <dbReference type="ChEBI" id="CHEBI:57634"/>
        <dbReference type="ChEBI" id="CHEBI:456216"/>
        <dbReference type="EC" id="2.7.1.11"/>
    </reaction>
</comment>
<dbReference type="STRING" id="1437059.A6A05_18055"/>
<comment type="similarity">
    <text evidence="10">Belongs to the phosphofructokinase type A (PFKA) family. Mixed-substrate PFK group III subfamily.</text>
</comment>
<dbReference type="GO" id="GO:0005945">
    <property type="term" value="C:6-phosphofructokinase complex"/>
    <property type="evidence" value="ECO:0007669"/>
    <property type="project" value="TreeGrafter"/>
</dbReference>
<dbReference type="GO" id="GO:0047334">
    <property type="term" value="F:diphosphate-fructose-6-phosphate 1-phosphotransferase activity"/>
    <property type="evidence" value="ECO:0007669"/>
    <property type="project" value="InterPro"/>
</dbReference>
<dbReference type="InterPro" id="IPR000023">
    <property type="entry name" value="Phosphofructokinase_dom"/>
</dbReference>
<dbReference type="NCBIfam" id="NF002872">
    <property type="entry name" value="PRK03202.1"/>
    <property type="match status" value="1"/>
</dbReference>
<evidence type="ECO:0000259" key="11">
    <source>
        <dbReference type="Pfam" id="PF00365"/>
    </source>
</evidence>
<dbReference type="Gene3D" id="3.40.50.460">
    <property type="entry name" value="Phosphofructokinase domain"/>
    <property type="match status" value="1"/>
</dbReference>
<reference evidence="12 13" key="1">
    <citation type="submission" date="2016-04" db="EMBL/GenBank/DDBJ databases">
        <title>Draft genome sequence of freshwater magnetotactic bacteria Magnetospirillum marisnigri SP-1 and Magnetospirillum moscoviense BB-1.</title>
        <authorList>
            <person name="Koziaeva V."/>
            <person name="Dziuba M.V."/>
            <person name="Ivanov T.M."/>
            <person name="Kuznetsov B."/>
            <person name="Grouzdev D.S."/>
        </authorList>
    </citation>
    <scope>NUCLEOTIDE SEQUENCE [LARGE SCALE GENOMIC DNA]</scope>
    <source>
        <strain evidence="12 13">BB-1</strain>
    </source>
</reference>
<dbReference type="GO" id="GO:0005524">
    <property type="term" value="F:ATP binding"/>
    <property type="evidence" value="ECO:0007669"/>
    <property type="project" value="UniProtKB-KW"/>
</dbReference>
<dbReference type="GO" id="GO:0070095">
    <property type="term" value="F:fructose-6-phosphate binding"/>
    <property type="evidence" value="ECO:0007669"/>
    <property type="project" value="TreeGrafter"/>
</dbReference>
<dbReference type="PANTHER" id="PTHR13697:SF52">
    <property type="entry name" value="ATP-DEPENDENT 6-PHOSPHOFRUCTOKINASE 3"/>
    <property type="match status" value="1"/>
</dbReference>
<dbReference type="GO" id="GO:0003872">
    <property type="term" value="F:6-phosphofructokinase activity"/>
    <property type="evidence" value="ECO:0007669"/>
    <property type="project" value="UniProtKB-UniRule"/>
</dbReference>
<feature type="binding site" description="in other chain" evidence="10">
    <location>
        <begin position="142"/>
        <end position="144"/>
    </location>
    <ligand>
        <name>substrate</name>
        <note>ligand shared between dimeric partners</note>
    </ligand>
</feature>